<gene>
    <name evidence="2" type="ORF">OJAV_G00013130</name>
</gene>
<feature type="compositionally biased region" description="Basic and acidic residues" evidence="1">
    <location>
        <begin position="58"/>
        <end position="70"/>
    </location>
</feature>
<proteinExistence type="predicted"/>
<name>A0A3S2Q0F4_ORYJA</name>
<reference evidence="2 3" key="1">
    <citation type="submission" date="2018-11" db="EMBL/GenBank/DDBJ databases">
        <authorList>
            <person name="Lopez-Roques C."/>
            <person name="Donnadieu C."/>
            <person name="Bouchez O."/>
            <person name="Klopp C."/>
            <person name="Cabau C."/>
            <person name="Zahm M."/>
        </authorList>
    </citation>
    <scope>NUCLEOTIDE SEQUENCE [LARGE SCALE GENOMIC DNA]</scope>
    <source>
        <strain evidence="2">RS831</strain>
        <tissue evidence="2">Whole body</tissue>
    </source>
</reference>
<sequence>MVGAFFKEASRNPTDSGGLRRPWYLRRIAPNKVHLSKADSFTKGKWGGETRRIRYERHSEASRGQKELQLRRRNSGAAGARILFHRNRGEKPPETHATYLHGRG</sequence>
<dbReference type="Proteomes" id="UP000283210">
    <property type="component" value="Chromosome 2"/>
</dbReference>
<accession>A0A3S2Q0F4</accession>
<dbReference type="EMBL" id="CM012438">
    <property type="protein sequence ID" value="RVE75060.1"/>
    <property type="molecule type" value="Genomic_DNA"/>
</dbReference>
<protein>
    <submittedName>
        <fullName evidence="2">Uncharacterized protein</fullName>
    </submittedName>
</protein>
<feature type="region of interest" description="Disordered" evidence="1">
    <location>
        <begin position="1"/>
        <end position="21"/>
    </location>
</feature>
<feature type="region of interest" description="Disordered" evidence="1">
    <location>
        <begin position="58"/>
        <end position="79"/>
    </location>
</feature>
<dbReference type="AlphaFoldDB" id="A0A3S2Q0F4"/>
<evidence type="ECO:0000313" key="2">
    <source>
        <dbReference type="EMBL" id="RVE75060.1"/>
    </source>
</evidence>
<evidence type="ECO:0000256" key="1">
    <source>
        <dbReference type="SAM" id="MobiDB-lite"/>
    </source>
</evidence>
<reference evidence="2 3" key="2">
    <citation type="submission" date="2019-01" db="EMBL/GenBank/DDBJ databases">
        <title>A chromosome length genome reference of the Java medaka (oryzias javanicus).</title>
        <authorList>
            <person name="Herpin A."/>
            <person name="Takehana Y."/>
            <person name="Naruse K."/>
            <person name="Ansai S."/>
            <person name="Kawaguchi M."/>
        </authorList>
    </citation>
    <scope>NUCLEOTIDE SEQUENCE [LARGE SCALE GENOMIC DNA]</scope>
    <source>
        <strain evidence="2">RS831</strain>
        <tissue evidence="2">Whole body</tissue>
    </source>
</reference>
<keyword evidence="3" id="KW-1185">Reference proteome</keyword>
<evidence type="ECO:0000313" key="3">
    <source>
        <dbReference type="Proteomes" id="UP000283210"/>
    </source>
</evidence>
<organism evidence="2 3">
    <name type="scientific">Oryzias javanicus</name>
    <name type="common">Javanese ricefish</name>
    <name type="synonym">Aplocheilus javanicus</name>
    <dbReference type="NCBI Taxonomy" id="123683"/>
    <lineage>
        <taxon>Eukaryota</taxon>
        <taxon>Metazoa</taxon>
        <taxon>Chordata</taxon>
        <taxon>Craniata</taxon>
        <taxon>Vertebrata</taxon>
        <taxon>Euteleostomi</taxon>
        <taxon>Actinopterygii</taxon>
        <taxon>Neopterygii</taxon>
        <taxon>Teleostei</taxon>
        <taxon>Neoteleostei</taxon>
        <taxon>Acanthomorphata</taxon>
        <taxon>Ovalentaria</taxon>
        <taxon>Atherinomorphae</taxon>
        <taxon>Beloniformes</taxon>
        <taxon>Adrianichthyidae</taxon>
        <taxon>Oryziinae</taxon>
        <taxon>Oryzias</taxon>
    </lineage>
</organism>